<dbReference type="Pfam" id="PF07610">
    <property type="entry name" value="DUF1573"/>
    <property type="match status" value="1"/>
</dbReference>
<dbReference type="RefSeq" id="WP_107582158.1">
    <property type="nucleotide sequence ID" value="NZ_JAERMS010000007.1"/>
</dbReference>
<organism evidence="1 2">
    <name type="scientific">Prevotella illustrans</name>
    <dbReference type="NCBI Taxonomy" id="2800387"/>
    <lineage>
        <taxon>Bacteria</taxon>
        <taxon>Pseudomonadati</taxon>
        <taxon>Bacteroidota</taxon>
        <taxon>Bacteroidia</taxon>
        <taxon>Bacteroidales</taxon>
        <taxon>Prevotellaceae</taxon>
        <taxon>Prevotella</taxon>
    </lineage>
</organism>
<sequence>MAKFSLLFICVLSFITDLKAQQPVYNRQFVYDQKVFDFGTIQEKAGEVRHTFIFTNKGTKPVIISDANASQHYASTQATHGRKGFVHGM</sequence>
<evidence type="ECO:0000313" key="1">
    <source>
        <dbReference type="EMBL" id="MBO1362971.1"/>
    </source>
</evidence>
<reference evidence="1 2" key="1">
    <citation type="submission" date="2021-01" db="EMBL/GenBank/DDBJ databases">
        <title>Prevotella A2931 sp. nov.</title>
        <authorList>
            <person name="Buhl M."/>
            <person name="Oberhettinger P."/>
        </authorList>
    </citation>
    <scope>NUCLEOTIDE SEQUENCE [LARGE SCALE GENOMIC DNA]</scope>
    <source>
        <strain evidence="1 2">A2931</strain>
    </source>
</reference>
<accession>A0ABS3M4F3</accession>
<dbReference type="InterPro" id="IPR011467">
    <property type="entry name" value="DUF1573"/>
</dbReference>
<dbReference type="Gene3D" id="2.60.40.10">
    <property type="entry name" value="Immunoglobulins"/>
    <property type="match status" value="1"/>
</dbReference>
<protein>
    <submittedName>
        <fullName evidence="1">DUF1573 domain-containing protein</fullName>
    </submittedName>
</protein>
<comment type="caution">
    <text evidence="1">The sequence shown here is derived from an EMBL/GenBank/DDBJ whole genome shotgun (WGS) entry which is preliminary data.</text>
</comment>
<gene>
    <name evidence="1" type="ORF">JHU38_04125</name>
</gene>
<evidence type="ECO:0000313" key="2">
    <source>
        <dbReference type="Proteomes" id="UP000664265"/>
    </source>
</evidence>
<proteinExistence type="predicted"/>
<name>A0ABS3M4F3_9BACT</name>
<keyword evidence="2" id="KW-1185">Reference proteome</keyword>
<dbReference type="EMBL" id="JAERMS010000007">
    <property type="protein sequence ID" value="MBO1362971.1"/>
    <property type="molecule type" value="Genomic_DNA"/>
</dbReference>
<dbReference type="Proteomes" id="UP000664265">
    <property type="component" value="Unassembled WGS sequence"/>
</dbReference>
<dbReference type="InterPro" id="IPR013783">
    <property type="entry name" value="Ig-like_fold"/>
</dbReference>